<feature type="region of interest" description="Disordered" evidence="8">
    <location>
        <begin position="243"/>
        <end position="262"/>
    </location>
</feature>
<dbReference type="GO" id="GO:0005739">
    <property type="term" value="C:mitochondrion"/>
    <property type="evidence" value="ECO:0007669"/>
    <property type="project" value="TreeGrafter"/>
</dbReference>
<evidence type="ECO:0000256" key="3">
    <source>
        <dbReference type="ARBA" id="ARBA00022980"/>
    </source>
</evidence>
<protein>
    <recommendedName>
        <fullName evidence="7">Large ribosomal subunit protein mL44</fullName>
    </recommendedName>
</protein>
<keyword evidence="3" id="KW-0689">Ribosomal protein</keyword>
<keyword evidence="5" id="KW-0687">Ribonucleoprotein</keyword>
<dbReference type="InterPro" id="IPR036389">
    <property type="entry name" value="RNase_III_sf"/>
</dbReference>
<dbReference type="Pfam" id="PF22892">
    <property type="entry name" value="DSRM_MRPL44"/>
    <property type="match status" value="1"/>
</dbReference>
<keyword evidence="4" id="KW-0496">Mitochondrion</keyword>
<feature type="domain" description="RNase III" evidence="9">
    <location>
        <begin position="92"/>
        <end position="180"/>
    </location>
</feature>
<dbReference type="GO" id="GO:0006396">
    <property type="term" value="P:RNA processing"/>
    <property type="evidence" value="ECO:0007669"/>
    <property type="project" value="InterPro"/>
</dbReference>
<dbReference type="EMBL" id="JBANMG010000001">
    <property type="protein sequence ID" value="KAK6957755.1"/>
    <property type="molecule type" value="Genomic_DNA"/>
</dbReference>
<keyword evidence="11" id="KW-1185">Reference proteome</keyword>
<evidence type="ECO:0000256" key="7">
    <source>
        <dbReference type="ARBA" id="ARBA00035187"/>
    </source>
</evidence>
<comment type="caution">
    <text evidence="10">The sequence shown here is derived from an EMBL/GenBank/DDBJ whole genome shotgun (WGS) entry which is preliminary data.</text>
</comment>
<proteinExistence type="inferred from homology"/>
<gene>
    <name evidence="10" type="ORF">Daesc_000543</name>
</gene>
<dbReference type="GO" id="GO:0003725">
    <property type="term" value="F:double-stranded RNA binding"/>
    <property type="evidence" value="ECO:0007669"/>
    <property type="project" value="InterPro"/>
</dbReference>
<evidence type="ECO:0000256" key="5">
    <source>
        <dbReference type="ARBA" id="ARBA00023274"/>
    </source>
</evidence>
<evidence type="ECO:0000256" key="2">
    <source>
        <dbReference type="ARBA" id="ARBA00022884"/>
    </source>
</evidence>
<name>A0AAX6MYR8_9PEZI</name>
<dbReference type="InterPro" id="IPR044443">
    <property type="entry name" value="Ribosomal_mL44_DSRM_fung"/>
</dbReference>
<keyword evidence="2" id="KW-0694">RNA-binding</keyword>
<evidence type="ECO:0000259" key="9">
    <source>
        <dbReference type="PROSITE" id="PS50142"/>
    </source>
</evidence>
<dbReference type="PANTHER" id="PTHR11207">
    <property type="entry name" value="RIBONUCLEASE III"/>
    <property type="match status" value="1"/>
</dbReference>
<dbReference type="GO" id="GO:0003735">
    <property type="term" value="F:structural constituent of ribosome"/>
    <property type="evidence" value="ECO:0007669"/>
    <property type="project" value="TreeGrafter"/>
</dbReference>
<evidence type="ECO:0000256" key="1">
    <source>
        <dbReference type="ARBA" id="ARBA00004173"/>
    </source>
</evidence>
<evidence type="ECO:0000313" key="11">
    <source>
        <dbReference type="Proteomes" id="UP001369815"/>
    </source>
</evidence>
<evidence type="ECO:0000256" key="4">
    <source>
        <dbReference type="ARBA" id="ARBA00023128"/>
    </source>
</evidence>
<dbReference type="Proteomes" id="UP001369815">
    <property type="component" value="Unassembled WGS sequence"/>
</dbReference>
<reference evidence="10 11" key="1">
    <citation type="journal article" date="2024" name="Front Chem Biol">
        <title>Unveiling the potential of Daldinia eschscholtzii MFLUCC 19-0629 through bioactivity and bioinformatics studies for enhanced sustainable agriculture production.</title>
        <authorList>
            <person name="Brooks S."/>
            <person name="Weaver J.A."/>
            <person name="Klomchit A."/>
            <person name="Alharthi S.A."/>
            <person name="Onlamun T."/>
            <person name="Nurani R."/>
            <person name="Vong T.K."/>
            <person name="Alberti F."/>
            <person name="Greco C."/>
        </authorList>
    </citation>
    <scope>NUCLEOTIDE SEQUENCE [LARGE SCALE GENOMIC DNA]</scope>
    <source>
        <strain evidence="10">MFLUCC 19-0629</strain>
    </source>
</reference>
<evidence type="ECO:0000256" key="8">
    <source>
        <dbReference type="SAM" id="MobiDB-lite"/>
    </source>
</evidence>
<accession>A0AAX6MYR8</accession>
<organism evidence="10 11">
    <name type="scientific">Daldinia eschscholtzii</name>
    <dbReference type="NCBI Taxonomy" id="292717"/>
    <lineage>
        <taxon>Eukaryota</taxon>
        <taxon>Fungi</taxon>
        <taxon>Dikarya</taxon>
        <taxon>Ascomycota</taxon>
        <taxon>Pezizomycotina</taxon>
        <taxon>Sordariomycetes</taxon>
        <taxon>Xylariomycetidae</taxon>
        <taxon>Xylariales</taxon>
        <taxon>Hypoxylaceae</taxon>
        <taxon>Daldinia</taxon>
    </lineage>
</organism>
<dbReference type="PANTHER" id="PTHR11207:SF32">
    <property type="entry name" value="LARGE RIBOSOMAL SUBUNIT PROTEIN ML44"/>
    <property type="match status" value="1"/>
</dbReference>
<dbReference type="Gene3D" id="1.10.1520.10">
    <property type="entry name" value="Ribonuclease III domain"/>
    <property type="match status" value="1"/>
</dbReference>
<comment type="similarity">
    <text evidence="6">Belongs to the ribonuclease III family. Mitochondrion-specific ribosomal protein mL44 subfamily.</text>
</comment>
<comment type="subcellular location">
    <subcellularLocation>
        <location evidence="1">Mitochondrion</location>
    </subcellularLocation>
</comment>
<dbReference type="GO" id="GO:0004525">
    <property type="term" value="F:ribonuclease III activity"/>
    <property type="evidence" value="ECO:0007669"/>
    <property type="project" value="InterPro"/>
</dbReference>
<dbReference type="CDD" id="cd19873">
    <property type="entry name" value="DSRM_MRPL3_like"/>
    <property type="match status" value="1"/>
</dbReference>
<dbReference type="InterPro" id="IPR044444">
    <property type="entry name" value="Ribosomal_mL44_DSRM_metazoa"/>
</dbReference>
<dbReference type="InterPro" id="IPR000999">
    <property type="entry name" value="RNase_III_dom"/>
</dbReference>
<dbReference type="SMART" id="SM00535">
    <property type="entry name" value="RIBOc"/>
    <property type="match status" value="1"/>
</dbReference>
<dbReference type="PROSITE" id="PS50142">
    <property type="entry name" value="RNASE_3_2"/>
    <property type="match status" value="1"/>
</dbReference>
<evidence type="ECO:0000256" key="6">
    <source>
        <dbReference type="ARBA" id="ARBA00024034"/>
    </source>
</evidence>
<feature type="compositionally biased region" description="Basic and acidic residues" evidence="8">
    <location>
        <begin position="246"/>
        <end position="256"/>
    </location>
</feature>
<dbReference type="AlphaFoldDB" id="A0AAX6MYR8"/>
<dbReference type="SUPFAM" id="SSF54768">
    <property type="entry name" value="dsRNA-binding domain-like"/>
    <property type="match status" value="1"/>
</dbReference>
<dbReference type="Gene3D" id="3.30.160.20">
    <property type="match status" value="1"/>
</dbReference>
<evidence type="ECO:0000313" key="10">
    <source>
        <dbReference type="EMBL" id="KAK6957755.1"/>
    </source>
</evidence>
<dbReference type="SUPFAM" id="SSF69065">
    <property type="entry name" value="RNase III domain-like"/>
    <property type="match status" value="1"/>
</dbReference>
<sequence>MKRIRLHRLSSQLLSTTPARSPPSSTRICRAAQISRLQAPLCCQRRWQTTSSEAVLEDPDNMEEIPILPPEEDRITPLPSPPPERALYSAKLAALHARLSLSSKIPLQTLARTLIDPSADADPRFNNANLAFVGASILQYHTSEFLITRYPRLPMAILFSAMKGYSGVPALHQIARAWGVEAAAAPGEEVDPGLLQFSQDKPTVMMSKWGYVRAESKEIQKYKWRRGLSSAVVYDNAFGEMVSEQRQQKTEEREGTPPEVSAARNTKDLVVDNPVGNAHANFVRAVVGAIYLHCGRDAAKTFVKSHVLSRTLDLSNMFEFKTPARELVRLCGREDFDPPVARLLSETGRLSRTPVFVVGIYSGRDLLGEGAASSLNDARVAAAINALKAWYLYSPVDTAVPSDTFMEDAAPYKPAYVDIGEIIS</sequence>